<keyword evidence="5" id="KW-0441">Lipid A biosynthesis</keyword>
<keyword evidence="9" id="KW-0443">Lipid metabolism</keyword>
<reference evidence="11" key="1">
    <citation type="submission" date="2019-03" db="EMBL/GenBank/DDBJ databases">
        <authorList>
            <person name="Hao L."/>
        </authorList>
    </citation>
    <scope>NUCLEOTIDE SEQUENCE</scope>
</reference>
<dbReference type="PANTHER" id="PTHR33694">
    <property type="entry name" value="UDP-3-O-ACYL-N-ACETYLGLUCOSAMINE DEACETYLASE 1, MITOCHONDRIAL-RELATED"/>
    <property type="match status" value="1"/>
</dbReference>
<evidence type="ECO:0000256" key="3">
    <source>
        <dbReference type="ARBA" id="ARBA00012745"/>
    </source>
</evidence>
<proteinExistence type="inferred from homology"/>
<dbReference type="NCBIfam" id="TIGR00325">
    <property type="entry name" value="lpxC"/>
    <property type="match status" value="1"/>
</dbReference>
<sequence length="263" mass="28339">MEGVGLHSGGRITLSVRPGREGIVFVREGVSIPGTLENVVDTRLNTTLGSSGATVSTVEHFMSALYGLGITDCEAEVSGAEMPAFDGSALPFFSLLREAGVRDIPGEAPEICLQRPVLIEEGDSWIKADPGVFAISYEIEFPSRAIGLQRYSYDGTDYGGRIAPARTFGMLRDVETMRAAGLALGGSLENAVVVDDDRVLNPEGLRFADEFVRHKVLDLLGDLWLLGAPLIARIRAHRASHRLHVAFAKAVLDAVRPVEREPS</sequence>
<dbReference type="PANTHER" id="PTHR33694:SF1">
    <property type="entry name" value="UDP-3-O-ACYL-N-ACETYLGLUCOSAMINE DEACETYLASE 1, MITOCHONDRIAL-RELATED"/>
    <property type="match status" value="1"/>
</dbReference>
<dbReference type="Pfam" id="PF03331">
    <property type="entry name" value="LpxC"/>
    <property type="match status" value="1"/>
</dbReference>
<evidence type="ECO:0000256" key="6">
    <source>
        <dbReference type="ARBA" id="ARBA00022723"/>
    </source>
</evidence>
<dbReference type="InterPro" id="IPR020568">
    <property type="entry name" value="Ribosomal_Su5_D2-typ_SF"/>
</dbReference>
<organism evidence="11">
    <name type="scientific">anaerobic digester metagenome</name>
    <dbReference type="NCBI Taxonomy" id="1263854"/>
    <lineage>
        <taxon>unclassified sequences</taxon>
        <taxon>metagenomes</taxon>
        <taxon>ecological metagenomes</taxon>
    </lineage>
</organism>
<keyword evidence="7 11" id="KW-0378">Hydrolase</keyword>
<dbReference type="SUPFAM" id="SSF54211">
    <property type="entry name" value="Ribosomal protein S5 domain 2-like"/>
    <property type="match status" value="2"/>
</dbReference>
<evidence type="ECO:0000256" key="10">
    <source>
        <dbReference type="ARBA" id="ARBA00024535"/>
    </source>
</evidence>
<protein>
    <recommendedName>
        <fullName evidence="3">UDP-3-O-acyl-N-acetylglucosamine deacetylase</fullName>
        <ecNumber evidence="3">3.5.1.108</ecNumber>
    </recommendedName>
</protein>
<dbReference type="AlphaFoldDB" id="A0A485LXY2"/>
<comment type="pathway">
    <text evidence="2">Glycolipid biosynthesis; lipid IV(A) biosynthesis; lipid IV(A) from (3R)-3-hydroxytetradecanoyl-[acyl-carrier-protein] and UDP-N-acetyl-alpha-D-glucosamine: step 2/6.</text>
</comment>
<name>A0A485LXY2_9ZZZZ</name>
<dbReference type="EC" id="3.5.1.108" evidence="3"/>
<comment type="catalytic activity">
    <reaction evidence="10">
        <text>a UDP-3-O-[(3R)-3-hydroxyacyl]-N-acetyl-alpha-D-glucosamine + H2O = a UDP-3-O-[(3R)-3-hydroxyacyl]-alpha-D-glucosamine + acetate</text>
        <dbReference type="Rhea" id="RHEA:67816"/>
        <dbReference type="ChEBI" id="CHEBI:15377"/>
        <dbReference type="ChEBI" id="CHEBI:30089"/>
        <dbReference type="ChEBI" id="CHEBI:137740"/>
        <dbReference type="ChEBI" id="CHEBI:173225"/>
        <dbReference type="EC" id="3.5.1.108"/>
    </reaction>
</comment>
<dbReference type="GO" id="GO:0046872">
    <property type="term" value="F:metal ion binding"/>
    <property type="evidence" value="ECO:0007669"/>
    <property type="project" value="UniProtKB-KW"/>
</dbReference>
<dbReference type="InterPro" id="IPR011334">
    <property type="entry name" value="UDP-acyl_GlcNac_deAcase_C"/>
</dbReference>
<keyword evidence="4" id="KW-0444">Lipid biosynthesis</keyword>
<evidence type="ECO:0000256" key="1">
    <source>
        <dbReference type="ARBA" id="ARBA00001947"/>
    </source>
</evidence>
<keyword evidence="6" id="KW-0479">Metal-binding</keyword>
<dbReference type="HAMAP" id="MF_00388">
    <property type="entry name" value="LpxC"/>
    <property type="match status" value="1"/>
</dbReference>
<evidence type="ECO:0000256" key="4">
    <source>
        <dbReference type="ARBA" id="ARBA00022516"/>
    </source>
</evidence>
<dbReference type="InterPro" id="IPR015870">
    <property type="entry name" value="UDP-acyl_N-AcGlcN_deAcase_N"/>
</dbReference>
<dbReference type="Gene3D" id="3.30.230.20">
    <property type="entry name" value="lpxc deacetylase, domain 1"/>
    <property type="match status" value="1"/>
</dbReference>
<accession>A0A485LXY2</accession>
<evidence type="ECO:0000256" key="2">
    <source>
        <dbReference type="ARBA" id="ARBA00005002"/>
    </source>
</evidence>
<evidence type="ECO:0000256" key="8">
    <source>
        <dbReference type="ARBA" id="ARBA00022833"/>
    </source>
</evidence>
<dbReference type="EMBL" id="CAADRM010000079">
    <property type="protein sequence ID" value="VFU13378.1"/>
    <property type="molecule type" value="Genomic_DNA"/>
</dbReference>
<dbReference type="Gene3D" id="3.30.1700.10">
    <property type="entry name" value="lpxc deacetylase, domain 2"/>
    <property type="match status" value="1"/>
</dbReference>
<dbReference type="InterPro" id="IPR004463">
    <property type="entry name" value="UDP-acyl_GlcNac_deAcase"/>
</dbReference>
<evidence type="ECO:0000313" key="11">
    <source>
        <dbReference type="EMBL" id="VFU13378.1"/>
    </source>
</evidence>
<evidence type="ECO:0000256" key="9">
    <source>
        <dbReference type="ARBA" id="ARBA00023098"/>
    </source>
</evidence>
<comment type="cofactor">
    <cofactor evidence="1">
        <name>Zn(2+)</name>
        <dbReference type="ChEBI" id="CHEBI:29105"/>
    </cofactor>
</comment>
<evidence type="ECO:0000256" key="7">
    <source>
        <dbReference type="ARBA" id="ARBA00022801"/>
    </source>
</evidence>
<dbReference type="UniPathway" id="UPA00359">
    <property type="reaction ID" value="UER00478"/>
</dbReference>
<dbReference type="GO" id="GO:0016020">
    <property type="term" value="C:membrane"/>
    <property type="evidence" value="ECO:0007669"/>
    <property type="project" value="GOC"/>
</dbReference>
<evidence type="ECO:0000256" key="5">
    <source>
        <dbReference type="ARBA" id="ARBA00022556"/>
    </source>
</evidence>
<keyword evidence="8" id="KW-0862">Zinc</keyword>
<gene>
    <name evidence="11" type="primary">lpxC</name>
    <name evidence="11" type="ORF">SCFA_180058</name>
</gene>
<dbReference type="GO" id="GO:0009245">
    <property type="term" value="P:lipid A biosynthetic process"/>
    <property type="evidence" value="ECO:0007669"/>
    <property type="project" value="UniProtKB-KW"/>
</dbReference>
<dbReference type="GO" id="GO:0103117">
    <property type="term" value="F:UDP-3-O-acyl-N-acetylglucosamine deacetylase activity"/>
    <property type="evidence" value="ECO:0007669"/>
    <property type="project" value="UniProtKB-EC"/>
</dbReference>